<dbReference type="InterPro" id="IPR050422">
    <property type="entry name" value="X-Pro_aminopeptidase_P"/>
</dbReference>
<keyword evidence="7" id="KW-0645">Protease</keyword>
<protein>
    <submittedName>
        <fullName evidence="7">Aminopeptidase P family protein</fullName>
    </submittedName>
</protein>
<organism evidence="7 9">
    <name type="scientific">Eubacterium ventriosum</name>
    <dbReference type="NCBI Taxonomy" id="39496"/>
    <lineage>
        <taxon>Bacteria</taxon>
        <taxon>Bacillati</taxon>
        <taxon>Bacillota</taxon>
        <taxon>Clostridia</taxon>
        <taxon>Eubacteriales</taxon>
        <taxon>Eubacteriaceae</taxon>
        <taxon>Eubacterium</taxon>
    </lineage>
</organism>
<evidence type="ECO:0000313" key="8">
    <source>
        <dbReference type="EMBL" id="RHF89182.1"/>
    </source>
</evidence>
<dbReference type="Proteomes" id="UP000286186">
    <property type="component" value="Unassembled WGS sequence"/>
</dbReference>
<keyword evidence="9" id="KW-1185">Reference proteome</keyword>
<dbReference type="Pfam" id="PF01321">
    <property type="entry name" value="Creatinase_N"/>
    <property type="match status" value="1"/>
</dbReference>
<dbReference type="InterPro" id="IPR000994">
    <property type="entry name" value="Pept_M24"/>
</dbReference>
<dbReference type="Proteomes" id="UP000284779">
    <property type="component" value="Unassembled WGS sequence"/>
</dbReference>
<evidence type="ECO:0000313" key="9">
    <source>
        <dbReference type="Proteomes" id="UP000284779"/>
    </source>
</evidence>
<keyword evidence="3" id="KW-0378">Hydrolase</keyword>
<dbReference type="PANTHER" id="PTHR43763">
    <property type="entry name" value="XAA-PRO AMINOPEPTIDASE 1"/>
    <property type="match status" value="1"/>
</dbReference>
<evidence type="ECO:0000313" key="7">
    <source>
        <dbReference type="EMBL" id="RHA20664.1"/>
    </source>
</evidence>
<reference evidence="9 10" key="1">
    <citation type="submission" date="2018-08" db="EMBL/GenBank/DDBJ databases">
        <title>A genome reference for cultivated species of the human gut microbiota.</title>
        <authorList>
            <person name="Zou Y."/>
            <person name="Xue W."/>
            <person name="Luo G."/>
        </authorList>
    </citation>
    <scope>NUCLEOTIDE SEQUENCE [LARGE SCALE GENOMIC DNA]</scope>
    <source>
        <strain evidence="8 10">AM23-22</strain>
        <strain evidence="7 9">AM44-11BH</strain>
    </source>
</reference>
<comment type="caution">
    <text evidence="7">The sequence shown here is derived from an EMBL/GenBank/DDBJ whole genome shotgun (WGS) entry which is preliminary data.</text>
</comment>
<keyword evidence="2" id="KW-0479">Metal-binding</keyword>
<dbReference type="AlphaFoldDB" id="A0A413RD46"/>
<dbReference type="Pfam" id="PF16188">
    <property type="entry name" value="Peptidase_M24_C"/>
    <property type="match status" value="1"/>
</dbReference>
<dbReference type="InterPro" id="IPR033740">
    <property type="entry name" value="Pept_M24B"/>
</dbReference>
<evidence type="ECO:0000256" key="2">
    <source>
        <dbReference type="ARBA" id="ARBA00022723"/>
    </source>
</evidence>
<dbReference type="Gene3D" id="3.40.350.10">
    <property type="entry name" value="Creatinase/prolidase N-terminal domain"/>
    <property type="match status" value="2"/>
</dbReference>
<sequence>MMTVNEKIKALRDRMSRHNIDIYIVPTCDFHGSEYVGDYFKTREFISGFTGSAGTVVVTLKEAALWTDGRYFLQAESQLKNTEIKLMKSGQCNVPTIREYLQKNATESLVVGFDGRMMTATMAEEIESIKNISVISDVDLVGEIWENRPLMCCKPVWNLSLEYCGKTRAHKLGDIREEMKNKEVDVLVLTSLEETAWTLNLRGDDVECTPVFLSFMLITSLDATLYVQKASIQDEIVKELENDGIVVEDYFKIYDALENTKNKKVWIDKNSANYNIVKKIKTHNEVINCFTPALNQKAIKNPTEISNMKKAHLLDGIAMTKFIYWLKTNVGKEKITELSLGEKLEEFRTVAKSYIEPSFTPIVGYNDHGAIVHYSANKESDYEIKDEGMVLIDSGGHYLEGTTDITRTISLGKVTPKMKKMYTAVLKGHLNLAASVFKEGCSGVAIDYNARQPLWDLGLDYNHGTGHGVGYLLSVHEPPNAIRYRILPDNQFNPVFKEGMITSNEPGVYLEGEFGIRIENLVLCEKKEKNQWGTFLCFKPLTLVPYDRELISFEDMSDKEIELLDNYHKMVYEMISPYLTLEEKIWLRDTVKGGNSSK</sequence>
<evidence type="ECO:0000259" key="6">
    <source>
        <dbReference type="Pfam" id="PF16188"/>
    </source>
</evidence>
<dbReference type="GO" id="GO:0046872">
    <property type="term" value="F:metal ion binding"/>
    <property type="evidence" value="ECO:0007669"/>
    <property type="project" value="UniProtKB-KW"/>
</dbReference>
<dbReference type="Pfam" id="PF00557">
    <property type="entry name" value="Peptidase_M24"/>
    <property type="match status" value="1"/>
</dbReference>
<dbReference type="PANTHER" id="PTHR43763:SF6">
    <property type="entry name" value="XAA-PRO AMINOPEPTIDASE 1"/>
    <property type="match status" value="1"/>
</dbReference>
<feature type="domain" description="Peptidase M24" evidence="4">
    <location>
        <begin position="307"/>
        <end position="525"/>
    </location>
</feature>
<dbReference type="Gene3D" id="3.90.230.10">
    <property type="entry name" value="Creatinase/methionine aminopeptidase superfamily"/>
    <property type="match status" value="1"/>
</dbReference>
<keyword evidence="7" id="KW-0031">Aminopeptidase</keyword>
<feature type="domain" description="Peptidase M24 C-terminal" evidence="6">
    <location>
        <begin position="535"/>
        <end position="590"/>
    </location>
</feature>
<evidence type="ECO:0000313" key="10">
    <source>
        <dbReference type="Proteomes" id="UP000286186"/>
    </source>
</evidence>
<proteinExistence type="inferred from homology"/>
<evidence type="ECO:0000256" key="3">
    <source>
        <dbReference type="ARBA" id="ARBA00022801"/>
    </source>
</evidence>
<dbReference type="EMBL" id="QSFD01000001">
    <property type="protein sequence ID" value="RHA20664.1"/>
    <property type="molecule type" value="Genomic_DNA"/>
</dbReference>
<evidence type="ECO:0000259" key="4">
    <source>
        <dbReference type="Pfam" id="PF00557"/>
    </source>
</evidence>
<evidence type="ECO:0000256" key="1">
    <source>
        <dbReference type="ARBA" id="ARBA00008766"/>
    </source>
</evidence>
<dbReference type="SUPFAM" id="SSF53092">
    <property type="entry name" value="Creatinase/prolidase N-terminal domain"/>
    <property type="match status" value="1"/>
</dbReference>
<dbReference type="InterPro" id="IPR000587">
    <property type="entry name" value="Creatinase_N"/>
</dbReference>
<dbReference type="SUPFAM" id="SSF55920">
    <property type="entry name" value="Creatinase/aminopeptidase"/>
    <property type="match status" value="1"/>
</dbReference>
<accession>A0A413RD46</accession>
<feature type="domain" description="Creatinase N-terminal" evidence="5">
    <location>
        <begin position="8"/>
        <end position="129"/>
    </location>
</feature>
<dbReference type="InterPro" id="IPR032416">
    <property type="entry name" value="Peptidase_M24_C"/>
</dbReference>
<dbReference type="Pfam" id="PF16189">
    <property type="entry name" value="Creatinase_N_2"/>
    <property type="match status" value="1"/>
</dbReference>
<gene>
    <name evidence="8" type="ORF">DW652_05220</name>
    <name evidence="7" type="ORF">DW944_00405</name>
</gene>
<dbReference type="GO" id="GO:0070006">
    <property type="term" value="F:metalloaminopeptidase activity"/>
    <property type="evidence" value="ECO:0007669"/>
    <property type="project" value="InterPro"/>
</dbReference>
<dbReference type="EMBL" id="QRHR01000004">
    <property type="protein sequence ID" value="RHF89182.1"/>
    <property type="molecule type" value="Genomic_DNA"/>
</dbReference>
<dbReference type="GO" id="GO:0005737">
    <property type="term" value="C:cytoplasm"/>
    <property type="evidence" value="ECO:0007669"/>
    <property type="project" value="UniProtKB-ARBA"/>
</dbReference>
<dbReference type="InterPro" id="IPR036005">
    <property type="entry name" value="Creatinase/aminopeptidase-like"/>
</dbReference>
<dbReference type="FunFam" id="3.40.350.10:FF:000003">
    <property type="entry name" value="Xaa-pro aminopeptidase P"/>
    <property type="match status" value="1"/>
</dbReference>
<dbReference type="RefSeq" id="WP_117969212.1">
    <property type="nucleotide sequence ID" value="NZ_CATWJF010000037.1"/>
</dbReference>
<evidence type="ECO:0000259" key="5">
    <source>
        <dbReference type="Pfam" id="PF01321"/>
    </source>
</evidence>
<comment type="similarity">
    <text evidence="1">Belongs to the peptidase M24B family.</text>
</comment>
<dbReference type="FunFam" id="3.90.230.10:FF:000009">
    <property type="entry name" value="xaa-Pro aminopeptidase 2"/>
    <property type="match status" value="1"/>
</dbReference>
<dbReference type="CDD" id="cd01085">
    <property type="entry name" value="APP"/>
    <property type="match status" value="1"/>
</dbReference>
<name>A0A413RD46_9FIRM</name>
<dbReference type="InterPro" id="IPR029149">
    <property type="entry name" value="Creatin/AminoP/Spt16_N"/>
</dbReference>